<feature type="region of interest" description="Disordered" evidence="5">
    <location>
        <begin position="287"/>
        <end position="306"/>
    </location>
</feature>
<dbReference type="InterPro" id="IPR053934">
    <property type="entry name" value="HTTM_dom"/>
</dbReference>
<evidence type="ECO:0000313" key="8">
    <source>
        <dbReference type="EMBL" id="BFP52115.1"/>
    </source>
</evidence>
<dbReference type="PANTHER" id="PTHR39535">
    <property type="entry name" value="SPORULATION-DELAYING PROTEIN SDPB"/>
    <property type="match status" value="1"/>
</dbReference>
<organism evidence="8">
    <name type="scientific">Streptomyces sp. CMC78</name>
    <dbReference type="NCBI Taxonomy" id="3231512"/>
    <lineage>
        <taxon>Bacteria</taxon>
        <taxon>Bacillati</taxon>
        <taxon>Actinomycetota</taxon>
        <taxon>Actinomycetes</taxon>
        <taxon>Kitasatosporales</taxon>
        <taxon>Streptomycetaceae</taxon>
        <taxon>Streptomyces</taxon>
    </lineage>
</organism>
<feature type="domain" description="HTTM-like" evidence="7">
    <location>
        <begin position="4"/>
        <end position="280"/>
    </location>
</feature>
<dbReference type="EMBL" id="AP035884">
    <property type="protein sequence ID" value="BFP52115.1"/>
    <property type="molecule type" value="Genomic_DNA"/>
</dbReference>
<keyword evidence="2 6" id="KW-0812">Transmembrane</keyword>
<dbReference type="PANTHER" id="PTHR39535:SF2">
    <property type="entry name" value="HTTM DOMAIN-CONTAINING PROTEIN"/>
    <property type="match status" value="1"/>
</dbReference>
<feature type="transmembrane region" description="Helical" evidence="6">
    <location>
        <begin position="242"/>
        <end position="260"/>
    </location>
</feature>
<dbReference type="AlphaFoldDB" id="A0AB33KCU0"/>
<dbReference type="InterPro" id="IPR023894">
    <property type="entry name" value="Sporulation_SdpB"/>
</dbReference>
<feature type="transmembrane region" description="Helical" evidence="6">
    <location>
        <begin position="214"/>
        <end position="235"/>
    </location>
</feature>
<evidence type="ECO:0000256" key="1">
    <source>
        <dbReference type="ARBA" id="ARBA00004127"/>
    </source>
</evidence>
<dbReference type="InterPro" id="IPR011020">
    <property type="entry name" value="HTTM-like"/>
</dbReference>
<evidence type="ECO:0000256" key="6">
    <source>
        <dbReference type="SAM" id="Phobius"/>
    </source>
</evidence>
<evidence type="ECO:0000256" key="2">
    <source>
        <dbReference type="ARBA" id="ARBA00022692"/>
    </source>
</evidence>
<feature type="transmembrane region" description="Helical" evidence="6">
    <location>
        <begin position="266"/>
        <end position="283"/>
    </location>
</feature>
<evidence type="ECO:0000256" key="4">
    <source>
        <dbReference type="ARBA" id="ARBA00023136"/>
    </source>
</evidence>
<reference evidence="8" key="1">
    <citation type="submission" date="2024-07" db="EMBL/GenBank/DDBJ databases">
        <title>Complete genome sequences of cellulolytic bacteria, Kitasatospora sp. CMC57 and Streptomyces sp. CMC78, isolated from Japanese agricultural soil.</title>
        <authorList>
            <person name="Hashimoto T."/>
            <person name="Ito M."/>
            <person name="Iwamoto M."/>
            <person name="Fukahori D."/>
            <person name="Shoda T."/>
            <person name="Sakoda M."/>
            <person name="Morohoshi T."/>
            <person name="Mitsuboshi M."/>
            <person name="Nishizawa T."/>
        </authorList>
    </citation>
    <scope>NUCLEOTIDE SEQUENCE</scope>
    <source>
        <strain evidence="8">CMC78</strain>
    </source>
</reference>
<evidence type="ECO:0000259" key="7">
    <source>
        <dbReference type="SMART" id="SM00752"/>
    </source>
</evidence>
<dbReference type="KEGG" id="stcm:SCMC78_19220"/>
<protein>
    <submittedName>
        <fullName evidence="8">Membrane protein</fullName>
    </submittedName>
</protein>
<proteinExistence type="predicted"/>
<dbReference type="Pfam" id="PF05090">
    <property type="entry name" value="HTTM"/>
    <property type="match status" value="1"/>
</dbReference>
<keyword evidence="4 6" id="KW-0472">Membrane</keyword>
<sequence>MRSFPSPWTNVYGLARTLVALATAGTLLWSGSDTLFRPSAGRDDIVGCDGLRSIGLFCHVPEQRLDVARLVCVAVLLVVASGWRPRWTALPHLWITYSVWANIAIPDGGDQIACNLAVLLALAALGDPRRWHWDDPPEERTDSVPAQVTAFACCSALFMAQLQMSFLYFQACVAKLPHAEWADGTAMWYWTNNLAFGAPGWLHPVVDLVVRQPLGVAALTWVPLFIELGLALALLLPQRYRLYLLVAGFLFHLSIALMMGLWSFAFAMWAGLALLCLPLGAHLRTGPRARSLRPSERPPAPAAAVR</sequence>
<keyword evidence="3 6" id="KW-1133">Transmembrane helix</keyword>
<dbReference type="SMART" id="SM00752">
    <property type="entry name" value="HTTM"/>
    <property type="match status" value="1"/>
</dbReference>
<name>A0AB33KCU0_9ACTN</name>
<dbReference type="InterPro" id="IPR052964">
    <property type="entry name" value="Sporulation_signal_mat"/>
</dbReference>
<accession>A0AB33KCU0</accession>
<dbReference type="NCBIfam" id="TIGR04033">
    <property type="entry name" value="export_SdpB"/>
    <property type="match status" value="1"/>
</dbReference>
<feature type="compositionally biased region" description="Pro residues" evidence="5">
    <location>
        <begin position="297"/>
        <end position="306"/>
    </location>
</feature>
<dbReference type="GO" id="GO:0012505">
    <property type="term" value="C:endomembrane system"/>
    <property type="evidence" value="ECO:0007669"/>
    <property type="project" value="UniProtKB-SubCell"/>
</dbReference>
<comment type="subcellular location">
    <subcellularLocation>
        <location evidence="1">Endomembrane system</location>
        <topology evidence="1">Multi-pass membrane protein</topology>
    </subcellularLocation>
</comment>
<evidence type="ECO:0000256" key="5">
    <source>
        <dbReference type="SAM" id="MobiDB-lite"/>
    </source>
</evidence>
<dbReference type="RefSeq" id="WP_408053578.1">
    <property type="nucleotide sequence ID" value="NZ_AP035884.1"/>
</dbReference>
<gene>
    <name evidence="8" type="ORF">SCMC78_19220</name>
</gene>
<evidence type="ECO:0000256" key="3">
    <source>
        <dbReference type="ARBA" id="ARBA00022989"/>
    </source>
</evidence>